<dbReference type="Gene3D" id="3.40.50.300">
    <property type="entry name" value="P-loop containing nucleotide triphosphate hydrolases"/>
    <property type="match status" value="1"/>
</dbReference>
<dbReference type="CDD" id="cd00009">
    <property type="entry name" value="AAA"/>
    <property type="match status" value="1"/>
</dbReference>
<dbReference type="PRINTS" id="PR00051">
    <property type="entry name" value="DNAA"/>
</dbReference>
<dbReference type="SMART" id="SM00760">
    <property type="entry name" value="Bac_DnaA_C"/>
    <property type="match status" value="1"/>
</dbReference>
<keyword evidence="7 8" id="KW-0238">DNA-binding</keyword>
<dbReference type="PANTHER" id="PTHR30050:SF2">
    <property type="entry name" value="CHROMOSOMAL REPLICATION INITIATOR PROTEIN DNAA"/>
    <property type="match status" value="1"/>
</dbReference>
<dbReference type="STRING" id="1716141.STSP_48460"/>
<feature type="binding site" evidence="8">
    <location>
        <position position="384"/>
    </location>
    <ligand>
        <name>ATP</name>
        <dbReference type="ChEBI" id="CHEBI:30616"/>
    </ligand>
</feature>
<feature type="compositionally biased region" description="Gly residues" evidence="12">
    <location>
        <begin position="284"/>
        <end position="309"/>
    </location>
</feature>
<evidence type="ECO:0000256" key="2">
    <source>
        <dbReference type="ARBA" id="ARBA00022490"/>
    </source>
</evidence>
<dbReference type="RefSeq" id="WP_078067442.1">
    <property type="nucleotide sequence ID" value="NZ_LOHS01000101.1"/>
</dbReference>
<feature type="binding site" evidence="8">
    <location>
        <position position="382"/>
    </location>
    <ligand>
        <name>ATP</name>
        <dbReference type="ChEBI" id="CHEBI:30616"/>
    </ligand>
</feature>
<dbReference type="OrthoDB" id="9807019at2"/>
<evidence type="ECO:0000313" key="15">
    <source>
        <dbReference type="EMBL" id="OAH11840.1"/>
    </source>
</evidence>
<comment type="function">
    <text evidence="8 10">Plays an essential role in the initiation and regulation of chromosomal replication. ATP-DnaA binds to the origin of replication (oriC) to initiate formation of the DNA replication initiation complex once per cell cycle. Binds the DnaA box (a 9 base pair repeat at the origin) and separates the double-stranded (ds)DNA. Forms a right-handed helical filament on oriC DNA; dsDNA binds to the exterior of the filament while single-stranded (ss)DNA is stabiized in the filament's interior. The ATP-DnaA-oriC complex binds and stabilizes one strand of the AT-rich DNA unwinding element (DUE), permitting loading of DNA polymerase. After initiation quickly degrades to an ADP-DnaA complex that is not apt for DNA replication. Binds acidic phospholipids.</text>
</comment>
<dbReference type="CDD" id="cd06571">
    <property type="entry name" value="Bac_DnaA_C"/>
    <property type="match status" value="1"/>
</dbReference>
<dbReference type="FunFam" id="1.10.1750.10:FF:000002">
    <property type="entry name" value="Chromosomal replication initiator protein DnaA"/>
    <property type="match status" value="1"/>
</dbReference>
<gene>
    <name evidence="15" type="primary">dnaA_2</name>
    <name evidence="8" type="synonym">dnaA</name>
    <name evidence="15" type="ORF">STSP_48460</name>
</gene>
<evidence type="ECO:0000313" key="16">
    <source>
        <dbReference type="Proteomes" id="UP000077381"/>
    </source>
</evidence>
<dbReference type="GO" id="GO:0005524">
    <property type="term" value="F:ATP binding"/>
    <property type="evidence" value="ECO:0007669"/>
    <property type="project" value="UniProtKB-UniRule"/>
</dbReference>
<dbReference type="PANTHER" id="PTHR30050">
    <property type="entry name" value="CHROMOSOMAL REPLICATION INITIATOR PROTEIN DNAA"/>
    <property type="match status" value="1"/>
</dbReference>
<comment type="subcellular location">
    <subcellularLocation>
        <location evidence="8">Cytoplasm</location>
    </subcellularLocation>
</comment>
<feature type="binding site" evidence="8">
    <location>
        <position position="386"/>
    </location>
    <ligand>
        <name>ATP</name>
        <dbReference type="ChEBI" id="CHEBI:30616"/>
    </ligand>
</feature>
<dbReference type="InterPro" id="IPR010921">
    <property type="entry name" value="Trp_repressor/repl_initiator"/>
</dbReference>
<dbReference type="GO" id="GO:0008289">
    <property type="term" value="F:lipid binding"/>
    <property type="evidence" value="ECO:0007669"/>
    <property type="project" value="UniProtKB-KW"/>
</dbReference>
<dbReference type="PROSITE" id="PS01008">
    <property type="entry name" value="DNAA"/>
    <property type="match status" value="1"/>
</dbReference>
<evidence type="ECO:0000256" key="11">
    <source>
        <dbReference type="RuleBase" id="RU004227"/>
    </source>
</evidence>
<dbReference type="NCBIfam" id="NF010686">
    <property type="entry name" value="PRK14086.1"/>
    <property type="match status" value="1"/>
</dbReference>
<comment type="caution">
    <text evidence="8">Lacks conserved residue(s) required for the propagation of feature annotation.</text>
</comment>
<evidence type="ECO:0000259" key="13">
    <source>
        <dbReference type="SMART" id="SM00382"/>
    </source>
</evidence>
<dbReference type="InterPro" id="IPR013159">
    <property type="entry name" value="DnaA_C"/>
</dbReference>
<evidence type="ECO:0000259" key="14">
    <source>
        <dbReference type="SMART" id="SM00760"/>
    </source>
</evidence>
<feature type="compositionally biased region" description="Basic and acidic residues" evidence="12">
    <location>
        <begin position="229"/>
        <end position="280"/>
    </location>
</feature>
<dbReference type="Gene3D" id="1.10.8.60">
    <property type="match status" value="1"/>
</dbReference>
<keyword evidence="2 8" id="KW-0963">Cytoplasm</keyword>
<proteinExistence type="inferred from homology"/>
<feature type="compositionally biased region" description="Basic and acidic residues" evidence="12">
    <location>
        <begin position="139"/>
        <end position="150"/>
    </location>
</feature>
<evidence type="ECO:0000256" key="1">
    <source>
        <dbReference type="ARBA" id="ARBA00006583"/>
    </source>
</evidence>
<dbReference type="Proteomes" id="UP000077381">
    <property type="component" value="Unassembled WGS sequence"/>
</dbReference>
<keyword evidence="5 8" id="KW-0067">ATP-binding</keyword>
<dbReference type="NCBIfam" id="TIGR00362">
    <property type="entry name" value="DnaA"/>
    <property type="match status" value="1"/>
</dbReference>
<keyword evidence="3 8" id="KW-0235">DNA replication</keyword>
<dbReference type="SUPFAM" id="SSF48295">
    <property type="entry name" value="TrpR-like"/>
    <property type="match status" value="1"/>
</dbReference>
<evidence type="ECO:0000256" key="12">
    <source>
        <dbReference type="SAM" id="MobiDB-lite"/>
    </source>
</evidence>
<feature type="domain" description="Chromosomal replication initiator DnaA C-terminal" evidence="14">
    <location>
        <begin position="585"/>
        <end position="654"/>
    </location>
</feature>
<dbReference type="InterPro" id="IPR001957">
    <property type="entry name" value="Chromosome_initiator_DnaA"/>
</dbReference>
<comment type="similarity">
    <text evidence="1 8 11">Belongs to the DnaA family.</text>
</comment>
<keyword evidence="6 8" id="KW-0446">Lipid-binding</keyword>
<dbReference type="InterPro" id="IPR027417">
    <property type="entry name" value="P-loop_NTPase"/>
</dbReference>
<comment type="caution">
    <text evidence="15">The sequence shown here is derived from an EMBL/GenBank/DDBJ whole genome shotgun (WGS) entry which is preliminary data.</text>
</comment>
<name>A0A177HML3_9ACTN</name>
<sequence>MADVPADLAAVWPRVLEQLLGEGRGQGVEAKDEHWIRRCQPLALVADTALLAVPNEFAKGVLEGRLAPVVSETLSRECGRPIRIAITVDDSAGEPPAPPSAPSSTRQAGGPAPQRYEEPELPSASGQGRDAYEGYGRTSADDHLGGHRDQLPGTRPDPLPTVRPAYPGDYQRPEPGAWPRPAQDEYGWQQQRLGFPDRDPYATPSSAPQHDYRSSSGDRSAYEPGSPYESDRSPYEPDRQRYDTERAPYDSERPQYDQQRSEYEQQRSEYEQRGRHDLPDRSSGPGGHGGRTGPGGHGGPGMHSGGPVGSGLPAPTGAPGPLAAQPAPATGPGEPTARLNPKYLFDTFVIGASNRFAHAAAVAVAEAPAKAYNPLFIYGDSGLGKTHLLHAIGHYARSLYPGTRVRYVSSEEFTNEFINSIRDGKGDSFRKRYREMDILLVDDIQFLAEKESTQEEFFHTFNTLHNANKQIVLSSDRPPKQLVTLEDRLRNRFEWGLITDVQPPELETRIAILRKKAVQEQLNAPPEVLEFIASRISRNIRELEGALIRVTAFASLNRQPVDLGLTEIVLKDLIPGGEDSAPEITATAIMAATADYFGLTVEDLCGSSRSRVLVTARQIAMYLCRELTDLSLPKIGAQFGGRDHTTVMHADRKIRALMAERRSIYNQVTELTNRIKNG</sequence>
<dbReference type="InterPro" id="IPR018312">
    <property type="entry name" value="Chromosome_initiator_DnaA_CS"/>
</dbReference>
<comment type="subunit">
    <text evidence="8">Oligomerizes as a right-handed, spiral filament on DNA at oriC.</text>
</comment>
<keyword evidence="4 8" id="KW-0547">Nucleotide-binding</keyword>
<dbReference type="Gene3D" id="3.30.300.180">
    <property type="match status" value="1"/>
</dbReference>
<protein>
    <recommendedName>
        <fullName evidence="8 9">Chromosomal replication initiator protein DnaA</fullName>
    </recommendedName>
</protein>
<feature type="compositionally biased region" description="Low complexity" evidence="12">
    <location>
        <begin position="310"/>
        <end position="335"/>
    </location>
</feature>
<dbReference type="FunFam" id="3.40.50.300:FF:000150">
    <property type="entry name" value="Chromosomal replication initiator protein DnaA"/>
    <property type="match status" value="1"/>
</dbReference>
<dbReference type="GO" id="GO:0006275">
    <property type="term" value="P:regulation of DNA replication"/>
    <property type="evidence" value="ECO:0007669"/>
    <property type="project" value="UniProtKB-UniRule"/>
</dbReference>
<dbReference type="Pfam" id="PF08299">
    <property type="entry name" value="Bac_DnaA_C"/>
    <property type="match status" value="1"/>
</dbReference>
<dbReference type="PATRIC" id="fig|1716141.3.peg.5089"/>
<dbReference type="HAMAP" id="MF_00377">
    <property type="entry name" value="DnaA_bact"/>
    <property type="match status" value="1"/>
</dbReference>
<evidence type="ECO:0000256" key="6">
    <source>
        <dbReference type="ARBA" id="ARBA00023121"/>
    </source>
</evidence>
<evidence type="ECO:0000256" key="5">
    <source>
        <dbReference type="ARBA" id="ARBA00022840"/>
    </source>
</evidence>
<dbReference type="GO" id="GO:0005737">
    <property type="term" value="C:cytoplasm"/>
    <property type="evidence" value="ECO:0007669"/>
    <property type="project" value="UniProtKB-SubCell"/>
</dbReference>
<reference evidence="15 16" key="1">
    <citation type="submission" date="2015-12" db="EMBL/GenBank/DDBJ databases">
        <title>Genome sequence of Streptomyces sp. G25.</title>
        <authorList>
            <person name="Poehlein A."/>
            <person name="Roettig A."/>
            <person name="Hiessl S."/>
            <person name="Hauschild P."/>
            <person name="Schauer J."/>
            <person name="Madkour M.H."/>
            <person name="Al-Ansari A.M."/>
            <person name="Almakishah N.H."/>
            <person name="Steinbuechel A."/>
            <person name="Daniel R."/>
        </authorList>
    </citation>
    <scope>NUCLEOTIDE SEQUENCE [LARGE SCALE GENOMIC DNA]</scope>
    <source>
        <strain evidence="16">G25(2015)</strain>
    </source>
</reference>
<dbReference type="FunFam" id="3.30.300.180:FF:000004">
    <property type="entry name" value="Chromosomal replication initiator protein DnaA"/>
    <property type="match status" value="1"/>
</dbReference>
<evidence type="ECO:0000256" key="4">
    <source>
        <dbReference type="ARBA" id="ARBA00022741"/>
    </source>
</evidence>
<feature type="region of interest" description="Disordered" evidence="12">
    <location>
        <begin position="87"/>
        <end position="335"/>
    </location>
</feature>
<dbReference type="InterPro" id="IPR020591">
    <property type="entry name" value="Chromosome_initiator_DnaA-like"/>
</dbReference>
<dbReference type="GO" id="GO:0005886">
    <property type="term" value="C:plasma membrane"/>
    <property type="evidence" value="ECO:0007669"/>
    <property type="project" value="TreeGrafter"/>
</dbReference>
<feature type="region of interest" description="Domain I, interacts with DnaA modulators" evidence="8">
    <location>
        <begin position="1"/>
        <end position="202"/>
    </location>
</feature>
<dbReference type="GO" id="GO:0003688">
    <property type="term" value="F:DNA replication origin binding"/>
    <property type="evidence" value="ECO:0007669"/>
    <property type="project" value="UniProtKB-UniRule"/>
</dbReference>
<dbReference type="InterPro" id="IPR003593">
    <property type="entry name" value="AAA+_ATPase"/>
</dbReference>
<dbReference type="InterPro" id="IPR038454">
    <property type="entry name" value="DnaA_N_sf"/>
</dbReference>
<dbReference type="Gene3D" id="1.10.1750.10">
    <property type="match status" value="1"/>
</dbReference>
<dbReference type="AlphaFoldDB" id="A0A177HML3"/>
<accession>A0A177HML3</accession>
<dbReference type="Pfam" id="PF00308">
    <property type="entry name" value="Bac_DnaA"/>
    <property type="match status" value="1"/>
</dbReference>
<evidence type="ECO:0000256" key="7">
    <source>
        <dbReference type="ARBA" id="ARBA00023125"/>
    </source>
</evidence>
<feature type="region of interest" description="Domain IV, binds dsDNA" evidence="8">
    <location>
        <begin position="555"/>
        <end position="678"/>
    </location>
</feature>
<feature type="binding site" evidence="8">
    <location>
        <position position="385"/>
    </location>
    <ligand>
        <name>ATP</name>
        <dbReference type="ChEBI" id="CHEBI:30616"/>
    </ligand>
</feature>
<evidence type="ECO:0000256" key="8">
    <source>
        <dbReference type="HAMAP-Rule" id="MF_00377"/>
    </source>
</evidence>
<keyword evidence="16" id="KW-1185">Reference proteome</keyword>
<evidence type="ECO:0000256" key="3">
    <source>
        <dbReference type="ARBA" id="ARBA00022705"/>
    </source>
</evidence>
<evidence type="ECO:0000256" key="10">
    <source>
        <dbReference type="RuleBase" id="RU000577"/>
    </source>
</evidence>
<dbReference type="GO" id="GO:0006270">
    <property type="term" value="P:DNA replication initiation"/>
    <property type="evidence" value="ECO:0007669"/>
    <property type="project" value="UniProtKB-UniRule"/>
</dbReference>
<dbReference type="InterPro" id="IPR013317">
    <property type="entry name" value="DnaA_dom"/>
</dbReference>
<comment type="domain">
    <text evidence="8">Domain I is involved in oligomerization and binding regulators, domain II is flexibile and of varying length in different bacteria, domain III forms the AAA+ region, while domain IV binds dsDNA.</text>
</comment>
<evidence type="ECO:0000256" key="9">
    <source>
        <dbReference type="NCBIfam" id="TIGR00362"/>
    </source>
</evidence>
<dbReference type="SMART" id="SM00382">
    <property type="entry name" value="AAA"/>
    <property type="match status" value="1"/>
</dbReference>
<dbReference type="SUPFAM" id="SSF52540">
    <property type="entry name" value="P-loop containing nucleoside triphosphate hydrolases"/>
    <property type="match status" value="1"/>
</dbReference>
<feature type="domain" description="AAA+ ATPase" evidence="13">
    <location>
        <begin position="371"/>
        <end position="499"/>
    </location>
</feature>
<dbReference type="EMBL" id="LOHS01000101">
    <property type="protein sequence ID" value="OAH11840.1"/>
    <property type="molecule type" value="Genomic_DNA"/>
</dbReference>
<dbReference type="FunFam" id="1.10.8.60:FF:000003">
    <property type="entry name" value="Chromosomal replication initiator protein DnaA"/>
    <property type="match status" value="1"/>
</dbReference>
<feature type="compositionally biased region" description="Polar residues" evidence="12">
    <location>
        <begin position="203"/>
        <end position="218"/>
    </location>
</feature>
<organism evidence="15 16">
    <name type="scientific">Streptomyces jeddahensis</name>
    <dbReference type="NCBI Taxonomy" id="1716141"/>
    <lineage>
        <taxon>Bacteria</taxon>
        <taxon>Bacillati</taxon>
        <taxon>Actinomycetota</taxon>
        <taxon>Actinomycetes</taxon>
        <taxon>Kitasatosporales</taxon>
        <taxon>Streptomycetaceae</taxon>
        <taxon>Streptomyces</taxon>
    </lineage>
</organism>
<feature type="region of interest" description="Domain III, AAA+ region" evidence="8">
    <location>
        <begin position="338"/>
        <end position="554"/>
    </location>
</feature>